<comment type="caution">
    <text evidence="1">The sequence shown here is derived from an EMBL/GenBank/DDBJ whole genome shotgun (WGS) entry which is preliminary data.</text>
</comment>
<name>A0ABR8UGX3_9GAMM</name>
<dbReference type="SUPFAM" id="SSF48613">
    <property type="entry name" value="Heme oxygenase-like"/>
    <property type="match status" value="1"/>
</dbReference>
<evidence type="ECO:0000313" key="1">
    <source>
        <dbReference type="EMBL" id="MBD7986929.1"/>
    </source>
</evidence>
<reference evidence="1 2" key="1">
    <citation type="submission" date="2020-08" db="EMBL/GenBank/DDBJ databases">
        <title>A Genomic Blueprint of the Chicken Gut Microbiome.</title>
        <authorList>
            <person name="Gilroy R."/>
            <person name="Ravi A."/>
            <person name="Getino M."/>
            <person name="Pursley I."/>
            <person name="Horton D.L."/>
            <person name="Alikhan N.-F."/>
            <person name="Baker D."/>
            <person name="Gharbi K."/>
            <person name="Hall N."/>
            <person name="Watson M."/>
            <person name="Adriaenssens E.M."/>
            <person name="Foster-Nyarko E."/>
            <person name="Jarju S."/>
            <person name="Secka A."/>
            <person name="Antonio M."/>
            <person name="Oren A."/>
            <person name="Chaudhuri R."/>
            <person name="La Ragione R.M."/>
            <person name="Hildebrand F."/>
            <person name="Pallen M.J."/>
        </authorList>
    </citation>
    <scope>NUCLEOTIDE SEQUENCE [LARGE SCALE GENOMIC DNA]</scope>
    <source>
        <strain evidence="1 2">Sa2BVA3</strain>
    </source>
</reference>
<evidence type="ECO:0000313" key="2">
    <source>
        <dbReference type="Proteomes" id="UP000647183"/>
    </source>
</evidence>
<dbReference type="Proteomes" id="UP000647183">
    <property type="component" value="Unassembled WGS sequence"/>
</dbReference>
<dbReference type="InterPro" id="IPR016084">
    <property type="entry name" value="Haem_Oase-like_multi-hlx"/>
</dbReference>
<proteinExistence type="predicted"/>
<gene>
    <name evidence="1" type="ORF">H9645_02665</name>
</gene>
<dbReference type="Gene3D" id="1.20.910.10">
    <property type="entry name" value="Heme oxygenase-like"/>
    <property type="match status" value="1"/>
</dbReference>
<sequence length="197" mass="20925">MPIHTAAAARGSADRGVLAQVRLATRGTHDALDALLPVGLRDLHDYRRYLGALLPLAEWLAHGDRPDWPRAKTDWDDGQRLDCLRADCAALDVATTPTAAPSSASWPHWLGGCYVIEGSALGARLLSRHAAGLAEEHAEVRGARRFLGHITSDPPRWGRFVRLLDALPEGDAGAATSGARDGFAIVHSRLAPGGAPA</sequence>
<dbReference type="RefSeq" id="WP_191728169.1">
    <property type="nucleotide sequence ID" value="NZ_JACSQJ010000001.1"/>
</dbReference>
<dbReference type="EMBL" id="JACSQJ010000001">
    <property type="protein sequence ID" value="MBD7986929.1"/>
    <property type="molecule type" value="Genomic_DNA"/>
</dbReference>
<organism evidence="1 2">
    <name type="scientific">Luteimonas colneyensis</name>
    <dbReference type="NCBI Taxonomy" id="2762230"/>
    <lineage>
        <taxon>Bacteria</taxon>
        <taxon>Pseudomonadati</taxon>
        <taxon>Pseudomonadota</taxon>
        <taxon>Gammaproteobacteria</taxon>
        <taxon>Lysobacterales</taxon>
        <taxon>Lysobacteraceae</taxon>
        <taxon>Luteimonas</taxon>
    </lineage>
</organism>
<protein>
    <submittedName>
        <fullName evidence="1">Biliverdin-producing heme oxygenase</fullName>
    </submittedName>
</protein>
<keyword evidence="2" id="KW-1185">Reference proteome</keyword>
<accession>A0ABR8UGX3</accession>
<dbReference type="CDD" id="cd19166">
    <property type="entry name" value="HemeO-bac"/>
    <property type="match status" value="1"/>
</dbReference>